<dbReference type="GeneID" id="99987216"/>
<dbReference type="STRING" id="1267423.SAMN05216290_2522"/>
<name>A0A1I0QQB4_9BACT</name>
<dbReference type="Gene3D" id="1.10.10.10">
    <property type="entry name" value="Winged helix-like DNA-binding domain superfamily/Winged helix DNA-binding domain"/>
    <property type="match status" value="1"/>
</dbReference>
<dbReference type="SUPFAM" id="SSF46785">
    <property type="entry name" value="Winged helix' DNA-binding domain"/>
    <property type="match status" value="1"/>
</dbReference>
<dbReference type="InterPro" id="IPR036388">
    <property type="entry name" value="WH-like_DNA-bd_sf"/>
</dbReference>
<feature type="domain" description="Transcription regulator PadR N-terminal" evidence="1">
    <location>
        <begin position="19"/>
        <end position="89"/>
    </location>
</feature>
<dbReference type="RefSeq" id="WP_090258923.1">
    <property type="nucleotide sequence ID" value="NZ_FOIR01000002.1"/>
</dbReference>
<protein>
    <submittedName>
        <fullName evidence="2">Transcriptional regulator PadR-like family protein</fullName>
    </submittedName>
</protein>
<dbReference type="InterPro" id="IPR005149">
    <property type="entry name" value="Tscrpt_reg_PadR_N"/>
</dbReference>
<dbReference type="InterPro" id="IPR036390">
    <property type="entry name" value="WH_DNA-bd_sf"/>
</dbReference>
<keyword evidence="3" id="KW-1185">Reference proteome</keyword>
<dbReference type="EMBL" id="FOIR01000002">
    <property type="protein sequence ID" value="SEW29039.1"/>
    <property type="molecule type" value="Genomic_DNA"/>
</dbReference>
<dbReference type="Pfam" id="PF03551">
    <property type="entry name" value="PadR"/>
    <property type="match status" value="1"/>
</dbReference>
<dbReference type="Proteomes" id="UP000199437">
    <property type="component" value="Unassembled WGS sequence"/>
</dbReference>
<evidence type="ECO:0000313" key="2">
    <source>
        <dbReference type="EMBL" id="SEW29039.1"/>
    </source>
</evidence>
<dbReference type="OrthoDB" id="982587at2"/>
<dbReference type="AlphaFoldDB" id="A0A1I0QQB4"/>
<proteinExistence type="predicted"/>
<organism evidence="2 3">
    <name type="scientific">Roseivirga pacifica</name>
    <dbReference type="NCBI Taxonomy" id="1267423"/>
    <lineage>
        <taxon>Bacteria</taxon>
        <taxon>Pseudomonadati</taxon>
        <taxon>Bacteroidota</taxon>
        <taxon>Cytophagia</taxon>
        <taxon>Cytophagales</taxon>
        <taxon>Roseivirgaceae</taxon>
        <taxon>Roseivirga</taxon>
    </lineage>
</organism>
<evidence type="ECO:0000313" key="3">
    <source>
        <dbReference type="Proteomes" id="UP000199437"/>
    </source>
</evidence>
<sequence>MKRTGIGEFEELVLLTICVLENDAYALDIKEEVENRTNRRMNISAIHTTLYRMEDKGLLQSKLGEASQVRGGKRKRLFSVTAFGLKSLSEINETRSRLWKDIPSSILNALNT</sequence>
<accession>A0A1I0QQB4</accession>
<reference evidence="3" key="1">
    <citation type="submission" date="2016-10" db="EMBL/GenBank/DDBJ databases">
        <authorList>
            <person name="Varghese N."/>
            <person name="Submissions S."/>
        </authorList>
    </citation>
    <scope>NUCLEOTIDE SEQUENCE [LARGE SCALE GENOMIC DNA]</scope>
    <source>
        <strain evidence="3">CGMCC 1.12402</strain>
    </source>
</reference>
<gene>
    <name evidence="2" type="ORF">SAMN05216290_2522</name>
</gene>
<evidence type="ECO:0000259" key="1">
    <source>
        <dbReference type="Pfam" id="PF03551"/>
    </source>
</evidence>